<dbReference type="InterPro" id="IPR022742">
    <property type="entry name" value="Hydrolase_4"/>
</dbReference>
<reference evidence="2 3" key="1">
    <citation type="journal article" date="2013" name="Genome Announc.">
        <title>Draft Genome Sequence of the Cellulolytic, Mesophilic, Anaerobic Bacterium Clostridium termitidis Strain CT1112 (DSM 5398).</title>
        <authorList>
            <person name="Lal S."/>
            <person name="Ramachandran U."/>
            <person name="Zhang X."/>
            <person name="Munir R."/>
            <person name="Sparling R."/>
            <person name="Levin D.B."/>
        </authorList>
    </citation>
    <scope>NUCLEOTIDE SEQUENCE [LARGE SCALE GENOMIC DNA]</scope>
    <source>
        <strain evidence="2 3">CT1112</strain>
    </source>
</reference>
<accession>S0FQP6</accession>
<dbReference type="PATRIC" id="fig|1195236.3.peg.1632"/>
<keyword evidence="2" id="KW-0378">Hydrolase</keyword>
<dbReference type="GO" id="GO:0004622">
    <property type="term" value="F:phosphatidylcholine lysophospholipase activity"/>
    <property type="evidence" value="ECO:0007669"/>
    <property type="project" value="UniProtKB-EC"/>
</dbReference>
<keyword evidence="3" id="KW-1185">Reference proteome</keyword>
<dbReference type="Gene3D" id="3.40.50.1820">
    <property type="entry name" value="alpha/beta hydrolase"/>
    <property type="match status" value="1"/>
</dbReference>
<dbReference type="PANTHER" id="PTHR11614">
    <property type="entry name" value="PHOSPHOLIPASE-RELATED"/>
    <property type="match status" value="1"/>
</dbReference>
<dbReference type="EMBL" id="AORV01000026">
    <property type="protein sequence ID" value="EMS72691.1"/>
    <property type="molecule type" value="Genomic_DNA"/>
</dbReference>
<organism evidence="2 3">
    <name type="scientific">Ruminiclostridium cellobioparum subsp. termitidis CT1112</name>
    <dbReference type="NCBI Taxonomy" id="1195236"/>
    <lineage>
        <taxon>Bacteria</taxon>
        <taxon>Bacillati</taxon>
        <taxon>Bacillota</taxon>
        <taxon>Clostridia</taxon>
        <taxon>Eubacteriales</taxon>
        <taxon>Oscillospiraceae</taxon>
        <taxon>Ruminiclostridium</taxon>
    </lineage>
</organism>
<sequence>MKKIFENQNNKITFLEEIDFIEKMDNIVRLILEKNCSCGYFHSFDGAEIFYKYYHNPREKAAVVISHGFCEFTEKFEEVIFYFFQAGYSVYIHDHRGHGYSKRMLNDKNKVYIHSFDEYVLDLYSFIRQIVLKDGTHNKTVLYAHSMGGAIAALFLEQYPDIFSHAILTSPMLEIELGKTPEAIAYLVMLFKKLTGSEEEYVKGHGAFDGVPCFKSSSCLSEARYDYIFAKRVRDENFRTYGASCAWLLAGLRAVRKLQKHAGRVLIPVLIFQAGRDTTVRPGGQKRFADRSKNTKLVMMPDSKHEIYNANFEIRKEYYQNIFSFIEENPNL</sequence>
<gene>
    <name evidence="2" type="ORF">CTER_1315</name>
</gene>
<dbReference type="Proteomes" id="UP000014155">
    <property type="component" value="Unassembled WGS sequence"/>
</dbReference>
<feature type="domain" description="Serine aminopeptidase S33" evidence="1">
    <location>
        <begin position="59"/>
        <end position="309"/>
    </location>
</feature>
<dbReference type="InterPro" id="IPR029058">
    <property type="entry name" value="AB_hydrolase_fold"/>
</dbReference>
<dbReference type="InterPro" id="IPR051044">
    <property type="entry name" value="MAG_DAG_Lipase"/>
</dbReference>
<comment type="caution">
    <text evidence="2">The sequence shown here is derived from an EMBL/GenBank/DDBJ whole genome shotgun (WGS) entry which is preliminary data.</text>
</comment>
<dbReference type="AlphaFoldDB" id="S0FQP6"/>
<evidence type="ECO:0000313" key="2">
    <source>
        <dbReference type="EMBL" id="EMS72691.1"/>
    </source>
</evidence>
<proteinExistence type="predicted"/>
<dbReference type="STRING" id="1195236.CTER_1315"/>
<evidence type="ECO:0000259" key="1">
    <source>
        <dbReference type="Pfam" id="PF12146"/>
    </source>
</evidence>
<protein>
    <submittedName>
        <fullName evidence="2">Lysophospholipase</fullName>
        <ecNumber evidence="2">3.1.1.5</ecNumber>
    </submittedName>
</protein>
<dbReference type="EC" id="3.1.1.5" evidence="2"/>
<dbReference type="RefSeq" id="WP_004624952.1">
    <property type="nucleotide sequence ID" value="NZ_AORV01000026.1"/>
</dbReference>
<dbReference type="eggNOG" id="COG2267">
    <property type="taxonomic scope" value="Bacteria"/>
</dbReference>
<evidence type="ECO:0000313" key="3">
    <source>
        <dbReference type="Proteomes" id="UP000014155"/>
    </source>
</evidence>
<dbReference type="Pfam" id="PF12146">
    <property type="entry name" value="Hydrolase_4"/>
    <property type="match status" value="1"/>
</dbReference>
<dbReference type="SUPFAM" id="SSF53474">
    <property type="entry name" value="alpha/beta-Hydrolases"/>
    <property type="match status" value="1"/>
</dbReference>
<name>S0FQP6_RUMCE</name>